<dbReference type="HOGENOM" id="CLU_027853_3_1_11"/>
<dbReference type="GO" id="GO:0016705">
    <property type="term" value="F:oxidoreductase activity, acting on paired donors, with incorporation or reduction of molecular oxygen"/>
    <property type="evidence" value="ECO:0007669"/>
    <property type="project" value="InterPro"/>
</dbReference>
<accession>Q0RET9</accession>
<dbReference type="Gene3D" id="3.20.20.30">
    <property type="entry name" value="Luciferase-like domain"/>
    <property type="match status" value="1"/>
</dbReference>
<proteinExistence type="predicted"/>
<dbReference type="InterPro" id="IPR050766">
    <property type="entry name" value="Bact_Lucif_Oxidored"/>
</dbReference>
<dbReference type="eggNOG" id="COG2141">
    <property type="taxonomic scope" value="Bacteria"/>
</dbReference>
<dbReference type="InterPro" id="IPR036661">
    <property type="entry name" value="Luciferase-like_sf"/>
</dbReference>
<dbReference type="GO" id="GO:0005829">
    <property type="term" value="C:cytosol"/>
    <property type="evidence" value="ECO:0007669"/>
    <property type="project" value="TreeGrafter"/>
</dbReference>
<dbReference type="SUPFAM" id="SSF51679">
    <property type="entry name" value="Bacterial luciferase-like"/>
    <property type="match status" value="1"/>
</dbReference>
<dbReference type="EMBL" id="CT573213">
    <property type="protein sequence ID" value="CAJ64017.1"/>
    <property type="molecule type" value="Genomic_DNA"/>
</dbReference>
<dbReference type="KEGG" id="fal:FRAAL5384"/>
<dbReference type="InterPro" id="IPR011251">
    <property type="entry name" value="Luciferase-like_dom"/>
</dbReference>
<dbReference type="Pfam" id="PF00296">
    <property type="entry name" value="Bac_luciferase"/>
    <property type="match status" value="1"/>
</dbReference>
<dbReference type="STRING" id="326424.FRAAL5384"/>
<dbReference type="PANTHER" id="PTHR30137:SF15">
    <property type="entry name" value="BLL6902 PROTEIN"/>
    <property type="match status" value="1"/>
</dbReference>
<sequence>MTVDVTSNPVTSHPQRGLSLFLTIPADGEPARTYNQSLEVIRLAEELGYETAWAAEAHFTLIGLPSALTFLAAASQTTTTIRLGTAVVPLTFDNPIRLAETAALVDALSGERLEFGVGKGNGGGFSTVAFEAFNLSEDDRESLYAHALDDLRRALAGTIAAGDKEVKLYPPPAGLLPRLWQATGNPRTAAEIGRAGDRLLLHRLVPSGDAGQVQAGLINDYLDAHAGERSPRIGISRVLLPAASKRDAIALLDSELRRNPGQYVTPGGPPATAEEFLTRSNVKYGNPDDIIEQLLQDAAFTRSTDYLFSVPLPQSSPQFRDGLRLIAQEIFPRLPAHDRAPTA</sequence>
<reference evidence="2 3" key="1">
    <citation type="journal article" date="2007" name="Genome Res.">
        <title>Genome characteristics of facultatively symbiotic Frankia sp. strains reflect host range and host plant biogeography.</title>
        <authorList>
            <person name="Normand P."/>
            <person name="Lapierre P."/>
            <person name="Tisa L.S."/>
            <person name="Gogarten J.P."/>
            <person name="Alloisio N."/>
            <person name="Bagnarol E."/>
            <person name="Bassi C.A."/>
            <person name="Berry A.M."/>
            <person name="Bickhart D.M."/>
            <person name="Choisne N."/>
            <person name="Couloux A."/>
            <person name="Cournoyer B."/>
            <person name="Cruveiller S."/>
            <person name="Daubin V."/>
            <person name="Demange N."/>
            <person name="Francino M.P."/>
            <person name="Goltsman E."/>
            <person name="Huang Y."/>
            <person name="Kopp O.R."/>
            <person name="Labarre L."/>
            <person name="Lapidus A."/>
            <person name="Lavire C."/>
            <person name="Marechal J."/>
            <person name="Martinez M."/>
            <person name="Mastronunzio J.E."/>
            <person name="Mullin B.C."/>
            <person name="Niemann J."/>
            <person name="Pujic P."/>
            <person name="Rawnsley T."/>
            <person name="Rouy Z."/>
            <person name="Schenowitz C."/>
            <person name="Sellstedt A."/>
            <person name="Tavares F."/>
            <person name="Tomkins J.P."/>
            <person name="Vallenet D."/>
            <person name="Valverde C."/>
            <person name="Wall L.G."/>
            <person name="Wang Y."/>
            <person name="Medigue C."/>
            <person name="Benson D.R."/>
        </authorList>
    </citation>
    <scope>NUCLEOTIDE SEQUENCE [LARGE SCALE GENOMIC DNA]</scope>
    <source>
        <strain evidence="3">DSM 45986 / CECT 9034 / ACN14a</strain>
    </source>
</reference>
<protein>
    <recommendedName>
        <fullName evidence="1">Luciferase-like domain-containing protein</fullName>
    </recommendedName>
</protein>
<feature type="domain" description="Luciferase-like" evidence="1">
    <location>
        <begin position="23"/>
        <end position="294"/>
    </location>
</feature>
<evidence type="ECO:0000259" key="1">
    <source>
        <dbReference type="Pfam" id="PF00296"/>
    </source>
</evidence>
<evidence type="ECO:0000313" key="2">
    <source>
        <dbReference type="EMBL" id="CAJ64017.1"/>
    </source>
</evidence>
<dbReference type="Proteomes" id="UP000000657">
    <property type="component" value="Chromosome"/>
</dbReference>
<dbReference type="PANTHER" id="PTHR30137">
    <property type="entry name" value="LUCIFERASE-LIKE MONOOXYGENASE"/>
    <property type="match status" value="1"/>
</dbReference>
<gene>
    <name evidence="2" type="ordered locus">FRAAL5384</name>
</gene>
<keyword evidence="3" id="KW-1185">Reference proteome</keyword>
<evidence type="ECO:0000313" key="3">
    <source>
        <dbReference type="Proteomes" id="UP000000657"/>
    </source>
</evidence>
<organism evidence="2 3">
    <name type="scientific">Frankia alni (strain DSM 45986 / CECT 9034 / ACN14a)</name>
    <dbReference type="NCBI Taxonomy" id="326424"/>
    <lineage>
        <taxon>Bacteria</taxon>
        <taxon>Bacillati</taxon>
        <taxon>Actinomycetota</taxon>
        <taxon>Actinomycetes</taxon>
        <taxon>Frankiales</taxon>
        <taxon>Frankiaceae</taxon>
        <taxon>Frankia</taxon>
    </lineage>
</organism>
<dbReference type="AlphaFoldDB" id="Q0RET9"/>
<dbReference type="OrthoDB" id="7903015at2"/>
<name>Q0RET9_FRAAA</name>